<dbReference type="EMBL" id="BARV01012570">
    <property type="protein sequence ID" value="GAI05240.1"/>
    <property type="molecule type" value="Genomic_DNA"/>
</dbReference>
<reference evidence="1" key="1">
    <citation type="journal article" date="2014" name="Front. Microbiol.">
        <title>High frequency of phylogenetically diverse reductive dehalogenase-homologous genes in deep subseafloor sedimentary metagenomes.</title>
        <authorList>
            <person name="Kawai M."/>
            <person name="Futagami T."/>
            <person name="Toyoda A."/>
            <person name="Takaki Y."/>
            <person name="Nishi S."/>
            <person name="Hori S."/>
            <person name="Arai W."/>
            <person name="Tsubouchi T."/>
            <person name="Morono Y."/>
            <person name="Uchiyama I."/>
            <person name="Ito T."/>
            <person name="Fujiyama A."/>
            <person name="Inagaki F."/>
            <person name="Takami H."/>
        </authorList>
    </citation>
    <scope>NUCLEOTIDE SEQUENCE</scope>
    <source>
        <strain evidence="1">Expedition CK06-06</strain>
    </source>
</reference>
<dbReference type="AlphaFoldDB" id="X1LS55"/>
<organism evidence="1">
    <name type="scientific">marine sediment metagenome</name>
    <dbReference type="NCBI Taxonomy" id="412755"/>
    <lineage>
        <taxon>unclassified sequences</taxon>
        <taxon>metagenomes</taxon>
        <taxon>ecological metagenomes</taxon>
    </lineage>
</organism>
<gene>
    <name evidence="1" type="ORF">S06H3_23209</name>
</gene>
<name>X1LS55_9ZZZZ</name>
<feature type="non-terminal residue" evidence="1">
    <location>
        <position position="1"/>
    </location>
</feature>
<accession>X1LS55</accession>
<dbReference type="Gene3D" id="3.30.920.30">
    <property type="entry name" value="Hypothetical protein"/>
    <property type="match status" value="1"/>
</dbReference>
<dbReference type="InterPro" id="IPR038570">
    <property type="entry name" value="HicA_sf"/>
</dbReference>
<protein>
    <submittedName>
        <fullName evidence="1">Uncharacterized protein</fullName>
    </submittedName>
</protein>
<comment type="caution">
    <text evidence="1">The sequence shown here is derived from an EMBL/GenBank/DDBJ whole genome shotgun (WGS) entry which is preliminary data.</text>
</comment>
<proteinExistence type="predicted"/>
<sequence>GIEETGCAVLLHKELAIDTLKVILRQAKISPEDFIKNLF</sequence>
<evidence type="ECO:0000313" key="1">
    <source>
        <dbReference type="EMBL" id="GAI05240.1"/>
    </source>
</evidence>